<evidence type="ECO:0000313" key="2">
    <source>
        <dbReference type="EnsemblProtists" id="EOD35160"/>
    </source>
</evidence>
<dbReference type="KEGG" id="ehx:EMIHUDRAFT_227676"/>
<feature type="compositionally biased region" description="Basic and acidic residues" evidence="1">
    <location>
        <begin position="115"/>
        <end position="125"/>
    </location>
</feature>
<dbReference type="AlphaFoldDB" id="A0A0D3KHC5"/>
<dbReference type="HOGENOM" id="CLU_1716689_0_0_1"/>
<protein>
    <recommendedName>
        <fullName evidence="4">DUF4148 domain-containing protein</fullName>
    </recommendedName>
</protein>
<dbReference type="GeneID" id="17280430"/>
<feature type="region of interest" description="Disordered" evidence="1">
    <location>
        <begin position="112"/>
        <end position="153"/>
    </location>
</feature>
<keyword evidence="3" id="KW-1185">Reference proteome</keyword>
<proteinExistence type="predicted"/>
<accession>A0A0D3KHC5</accession>
<dbReference type="EnsemblProtists" id="EOD35160">
    <property type="protein sequence ID" value="EOD35160"/>
    <property type="gene ID" value="EMIHUDRAFT_227676"/>
</dbReference>
<dbReference type="RefSeq" id="XP_005787589.1">
    <property type="nucleotide sequence ID" value="XM_005787532.1"/>
</dbReference>
<evidence type="ECO:0008006" key="4">
    <source>
        <dbReference type="Google" id="ProtNLM"/>
    </source>
</evidence>
<organism evidence="2 3">
    <name type="scientific">Emiliania huxleyi (strain CCMP1516)</name>
    <dbReference type="NCBI Taxonomy" id="280463"/>
    <lineage>
        <taxon>Eukaryota</taxon>
        <taxon>Haptista</taxon>
        <taxon>Haptophyta</taxon>
        <taxon>Prymnesiophyceae</taxon>
        <taxon>Isochrysidales</taxon>
        <taxon>Noelaerhabdaceae</taxon>
        <taxon>Emiliania</taxon>
    </lineage>
</organism>
<sequence length="153" mass="16347">MVPFERRERDEEMGQQRRRHKHVWEGSVVRESGNLFASQPTLALELFSSLASRMLVGRGVVCALCVAASTFHPPALAAQIDSSSPAAVAAISTDSAPARSRDGRFVEVTKQQAEALREAASKEKLPTPPPGSDLEQMLSAGGGGSTDPRAHAR</sequence>
<name>A0A0D3KHC5_EMIH1</name>
<reference evidence="2" key="2">
    <citation type="submission" date="2024-10" db="UniProtKB">
        <authorList>
            <consortium name="EnsemblProtists"/>
        </authorList>
    </citation>
    <scope>IDENTIFICATION</scope>
</reference>
<dbReference type="Proteomes" id="UP000013827">
    <property type="component" value="Unassembled WGS sequence"/>
</dbReference>
<reference evidence="3" key="1">
    <citation type="journal article" date="2013" name="Nature">
        <title>Pan genome of the phytoplankton Emiliania underpins its global distribution.</title>
        <authorList>
            <person name="Read B.A."/>
            <person name="Kegel J."/>
            <person name="Klute M.J."/>
            <person name="Kuo A."/>
            <person name="Lefebvre S.C."/>
            <person name="Maumus F."/>
            <person name="Mayer C."/>
            <person name="Miller J."/>
            <person name="Monier A."/>
            <person name="Salamov A."/>
            <person name="Young J."/>
            <person name="Aguilar M."/>
            <person name="Claverie J.M."/>
            <person name="Frickenhaus S."/>
            <person name="Gonzalez K."/>
            <person name="Herman E.K."/>
            <person name="Lin Y.C."/>
            <person name="Napier J."/>
            <person name="Ogata H."/>
            <person name="Sarno A.F."/>
            <person name="Shmutz J."/>
            <person name="Schroeder D."/>
            <person name="de Vargas C."/>
            <person name="Verret F."/>
            <person name="von Dassow P."/>
            <person name="Valentin K."/>
            <person name="Van de Peer Y."/>
            <person name="Wheeler G."/>
            <person name="Dacks J.B."/>
            <person name="Delwiche C.F."/>
            <person name="Dyhrman S.T."/>
            <person name="Glockner G."/>
            <person name="John U."/>
            <person name="Richards T."/>
            <person name="Worden A.Z."/>
            <person name="Zhang X."/>
            <person name="Grigoriev I.V."/>
            <person name="Allen A.E."/>
            <person name="Bidle K."/>
            <person name="Borodovsky M."/>
            <person name="Bowler C."/>
            <person name="Brownlee C."/>
            <person name="Cock J.M."/>
            <person name="Elias M."/>
            <person name="Gladyshev V.N."/>
            <person name="Groth M."/>
            <person name="Guda C."/>
            <person name="Hadaegh A."/>
            <person name="Iglesias-Rodriguez M.D."/>
            <person name="Jenkins J."/>
            <person name="Jones B.M."/>
            <person name="Lawson T."/>
            <person name="Leese F."/>
            <person name="Lindquist E."/>
            <person name="Lobanov A."/>
            <person name="Lomsadze A."/>
            <person name="Malik S.B."/>
            <person name="Marsh M.E."/>
            <person name="Mackinder L."/>
            <person name="Mock T."/>
            <person name="Mueller-Roeber B."/>
            <person name="Pagarete A."/>
            <person name="Parker M."/>
            <person name="Probert I."/>
            <person name="Quesneville H."/>
            <person name="Raines C."/>
            <person name="Rensing S.A."/>
            <person name="Riano-Pachon D.M."/>
            <person name="Richier S."/>
            <person name="Rokitta S."/>
            <person name="Shiraiwa Y."/>
            <person name="Soanes D.M."/>
            <person name="van der Giezen M."/>
            <person name="Wahlund T.M."/>
            <person name="Williams B."/>
            <person name="Wilson W."/>
            <person name="Wolfe G."/>
            <person name="Wurch L.L."/>
        </authorList>
    </citation>
    <scope>NUCLEOTIDE SEQUENCE</scope>
</reference>
<evidence type="ECO:0000313" key="3">
    <source>
        <dbReference type="Proteomes" id="UP000013827"/>
    </source>
</evidence>
<evidence type="ECO:0000256" key="1">
    <source>
        <dbReference type="SAM" id="MobiDB-lite"/>
    </source>
</evidence>
<dbReference type="PaxDb" id="2903-EOD35160"/>